<organism evidence="1 2">
    <name type="scientific">Pseudomonas taiwanensis</name>
    <dbReference type="NCBI Taxonomy" id="470150"/>
    <lineage>
        <taxon>Bacteria</taxon>
        <taxon>Pseudomonadati</taxon>
        <taxon>Pseudomonadota</taxon>
        <taxon>Gammaproteobacteria</taxon>
        <taxon>Pseudomonadales</taxon>
        <taxon>Pseudomonadaceae</taxon>
        <taxon>Pseudomonas</taxon>
    </lineage>
</organism>
<proteinExistence type="predicted"/>
<gene>
    <name evidence="1" type="ORF">HU747_04470</name>
</gene>
<keyword evidence="2" id="KW-1185">Reference proteome</keyword>
<dbReference type="EMBL" id="JABWRS010000002">
    <property type="protein sequence ID" value="MBC3474849.1"/>
    <property type="molecule type" value="Genomic_DNA"/>
</dbReference>
<comment type="caution">
    <text evidence="1">The sequence shown here is derived from an EMBL/GenBank/DDBJ whole genome shotgun (WGS) entry which is preliminary data.</text>
</comment>
<sequence length="218" mass="25377">MSDLNPVSLCGTVVESSIMPFSSDVSREAREDILLVVRFAHRVATEEKEEPLCLDWFTNYRRKLCFLGWDATPAPIVRHPGPSRERILERALSRIGQVGRPEHLAVAERSILALQRDPTLIKRFETRMREQNKTQIQLMPCVRRAGDVYDMVLFHMEMLELDSYKNLLFAKGELKMALHAHSAELIRFNLRLFRDQHKQLVLSRVLSKDRQLIEDLKL</sequence>
<evidence type="ECO:0000313" key="2">
    <source>
        <dbReference type="Proteomes" id="UP000628086"/>
    </source>
</evidence>
<dbReference type="RefSeq" id="WP_023378539.1">
    <property type="nucleotide sequence ID" value="NZ_JABWRR010000008.1"/>
</dbReference>
<name>A0ABR6V356_9PSED</name>
<reference evidence="1 2" key="1">
    <citation type="journal article" date="2020" name="Microorganisms">
        <title>Reliable Identification of Environmental Pseudomonas Isolates Using the rpoD Gene.</title>
        <authorList>
            <consortium name="The Broad Institute Genome Sequencing Platform"/>
            <person name="Girard L."/>
            <person name="Lood C."/>
            <person name="Rokni-Zadeh H."/>
            <person name="van Noort V."/>
            <person name="Lavigne R."/>
            <person name="De Mot R."/>
        </authorList>
    </citation>
    <scope>NUCLEOTIDE SEQUENCE [LARGE SCALE GENOMIC DNA]</scope>
    <source>
        <strain evidence="1 2">RW7P2</strain>
    </source>
</reference>
<dbReference type="Proteomes" id="UP000628086">
    <property type="component" value="Unassembled WGS sequence"/>
</dbReference>
<protein>
    <submittedName>
        <fullName evidence="1">Uncharacterized protein</fullName>
    </submittedName>
</protein>
<accession>A0ABR6V356</accession>
<evidence type="ECO:0000313" key="1">
    <source>
        <dbReference type="EMBL" id="MBC3474849.1"/>
    </source>
</evidence>